<accession>F6DRQ9</accession>
<dbReference type="InterPro" id="IPR017850">
    <property type="entry name" value="Alkaline_phosphatase_core_sf"/>
</dbReference>
<evidence type="ECO:0000313" key="2">
    <source>
        <dbReference type="EMBL" id="AEG59820.1"/>
    </source>
</evidence>
<organism evidence="2 3">
    <name type="scientific">Desulforamulus ruminis (strain ATCC 23193 / DSM 2154 / NCIMB 8452 / DL)</name>
    <name type="common">Desulfotomaculum ruminis</name>
    <dbReference type="NCBI Taxonomy" id="696281"/>
    <lineage>
        <taxon>Bacteria</taxon>
        <taxon>Bacillati</taxon>
        <taxon>Bacillota</taxon>
        <taxon>Clostridia</taxon>
        <taxon>Eubacteriales</taxon>
        <taxon>Peptococcaceae</taxon>
        <taxon>Desulforamulus</taxon>
    </lineage>
</organism>
<dbReference type="EMBL" id="CP002780">
    <property type="protein sequence ID" value="AEG59820.1"/>
    <property type="molecule type" value="Genomic_DNA"/>
</dbReference>
<feature type="transmembrane region" description="Helical" evidence="1">
    <location>
        <begin position="471"/>
        <end position="490"/>
    </location>
</feature>
<keyword evidence="1" id="KW-0472">Membrane</keyword>
<keyword evidence="3" id="KW-1185">Reference proteome</keyword>
<dbReference type="KEGG" id="dru:Desru_1555"/>
<dbReference type="OrthoDB" id="3199331at2"/>
<feature type="transmembrane region" description="Helical" evidence="1">
    <location>
        <begin position="658"/>
        <end position="676"/>
    </location>
</feature>
<feature type="transmembrane region" description="Helical" evidence="1">
    <location>
        <begin position="688"/>
        <end position="708"/>
    </location>
</feature>
<evidence type="ECO:0000313" key="3">
    <source>
        <dbReference type="Proteomes" id="UP000009234"/>
    </source>
</evidence>
<feature type="transmembrane region" description="Helical" evidence="1">
    <location>
        <begin position="518"/>
        <end position="537"/>
    </location>
</feature>
<proteinExistence type="predicted"/>
<feature type="transmembrane region" description="Helical" evidence="1">
    <location>
        <begin position="392"/>
        <end position="410"/>
    </location>
</feature>
<feature type="transmembrane region" description="Helical" evidence="1">
    <location>
        <begin position="714"/>
        <end position="732"/>
    </location>
</feature>
<feature type="transmembrane region" description="Helical" evidence="1">
    <location>
        <begin position="422"/>
        <end position="439"/>
    </location>
</feature>
<dbReference type="HOGENOM" id="CLU_013382_1_0_9"/>
<dbReference type="AlphaFoldDB" id="F6DRQ9"/>
<reference evidence="2 3" key="2">
    <citation type="journal article" date="2012" name="Stand. Genomic Sci.">
        <title>Complete genome sequence of the sulfate-reducing firmicute Desulfotomaculum ruminis type strain (DL(T)).</title>
        <authorList>
            <person name="Spring S."/>
            <person name="Visser M."/>
            <person name="Lu M."/>
            <person name="Copeland A."/>
            <person name="Lapidus A."/>
            <person name="Lucas S."/>
            <person name="Cheng J.F."/>
            <person name="Han C."/>
            <person name="Tapia R."/>
            <person name="Goodwin L.A."/>
            <person name="Pitluck S."/>
            <person name="Ivanova N."/>
            <person name="Land M."/>
            <person name="Hauser L."/>
            <person name="Larimer F."/>
            <person name="Rohde M."/>
            <person name="Goker M."/>
            <person name="Detter J.C."/>
            <person name="Kyrpides N.C."/>
            <person name="Woyke T."/>
            <person name="Schaap P.J."/>
            <person name="Plugge C.M."/>
            <person name="Muyzer G."/>
            <person name="Kuever J."/>
            <person name="Pereira I.A."/>
            <person name="Parshina S.N."/>
            <person name="Bernier-Latmani R."/>
            <person name="Stams A.J."/>
            <person name="Klenk H.P."/>
        </authorList>
    </citation>
    <scope>NUCLEOTIDE SEQUENCE [LARGE SCALE GENOMIC DNA]</scope>
    <source>
        <strain evidence="3">ATCC 23193 / DSM 2154 / NCIB 8452 / DL</strain>
    </source>
</reference>
<feature type="transmembrane region" description="Helical" evidence="1">
    <location>
        <begin position="544"/>
        <end position="562"/>
    </location>
</feature>
<dbReference type="eggNOG" id="COG3119">
    <property type="taxonomic scope" value="Bacteria"/>
</dbReference>
<keyword evidence="1" id="KW-1133">Transmembrane helix</keyword>
<evidence type="ECO:0000256" key="1">
    <source>
        <dbReference type="SAM" id="Phobius"/>
    </source>
</evidence>
<dbReference type="STRING" id="696281.Desru_1555"/>
<reference evidence="3" key="1">
    <citation type="submission" date="2011-05" db="EMBL/GenBank/DDBJ databases">
        <title>Complete sequence of Desulfotomaculum ruminis DSM 2154.</title>
        <authorList>
            <person name="Lucas S."/>
            <person name="Copeland A."/>
            <person name="Lapidus A."/>
            <person name="Cheng J.-F."/>
            <person name="Goodwin L."/>
            <person name="Pitluck S."/>
            <person name="Lu M."/>
            <person name="Detter J.C."/>
            <person name="Han C."/>
            <person name="Tapia R."/>
            <person name="Land M."/>
            <person name="Hauser L."/>
            <person name="Kyrpides N."/>
            <person name="Ivanova N."/>
            <person name="Mikhailova N."/>
            <person name="Pagani I."/>
            <person name="Stams A.J.M."/>
            <person name="Plugge C.M."/>
            <person name="Muyzer G."/>
            <person name="Kuever J."/>
            <person name="Parshina S.N."/>
            <person name="Ivanova A.E."/>
            <person name="Nazina T.N."/>
            <person name="Brambilla E."/>
            <person name="Spring S."/>
            <person name="Klenk H.-P."/>
            <person name="Woyke T."/>
        </authorList>
    </citation>
    <scope>NUCLEOTIDE SEQUENCE [LARGE SCALE GENOMIC DNA]</scope>
    <source>
        <strain evidence="3">ATCC 23193 / DSM 2154 / NCIB 8452 / DL</strain>
    </source>
</reference>
<dbReference type="Gene3D" id="3.40.720.10">
    <property type="entry name" value="Alkaline Phosphatase, subunit A"/>
    <property type="match status" value="1"/>
</dbReference>
<feature type="transmembrane region" description="Helical" evidence="1">
    <location>
        <begin position="445"/>
        <end position="464"/>
    </location>
</feature>
<keyword evidence="1" id="KW-0812">Transmembrane</keyword>
<dbReference type="Proteomes" id="UP000009234">
    <property type="component" value="Chromosome"/>
</dbReference>
<name>F6DRQ9_DESRL</name>
<feature type="transmembrane region" description="Helical" evidence="1">
    <location>
        <begin position="568"/>
        <end position="587"/>
    </location>
</feature>
<dbReference type="SUPFAM" id="SSF53649">
    <property type="entry name" value="Alkaline phosphatase-like"/>
    <property type="match status" value="1"/>
</dbReference>
<protein>
    <submittedName>
        <fullName evidence="2">Uncharacterized protein</fullName>
    </submittedName>
</protein>
<sequence>MGHSYWHKILAGLILCMVIFFAPQRVIGAESTAGAERVILVIIDKVSIDDYQEQPLVYLKGLTERGSVGLLNNNTGSGIYSEHTYPSIGGGAHLVGSGEAYSGFGREEEFLNSTAAEEYLRRTGIESPPASIVQLSIGKLQRLNQALRYPAQPGALGENLHQAHLKTAVIGNADTPGVQRRLATTISMDSRGLTDWGVVDEQVVRHQPEVMGAWRTDFDEVMKRILEYREKGASLIVVETGDATRIHEERDKGTDPTYARQRAQVLSDIDGFVGNLLENVDLTKEILLVVTPTPTSNALKQSQNLTPVFALGPGFAPGTLLTSGTTKRDGIVMNTDIAPTVLKALDLPSSVDMSGRSFLSSDMQFKGNPFDYLIDLNQSLVTTYQARSPLQSAYVLVQIIVLLVALYGIFFKRHMAEIIKPFLLLVMAVPLAELLMPLLPNPSVAVMALELIVMTSVIAGLSILANRRLGLAPFIFICIASAGIILGDILNGSYLQKQALLSYDPIVGARFYGIGNEYMGVLIGSLIIGVTASIQYWEKWKKPFIALTGFIFLFAIYTMAAPHLGTNVGGAIAMTSAFLVTFFLLVGVRLRLHVLLLIGLLVLGAVAGFIAFDLTRPPDLRSHMGNTAALILASGPEQALEIIQRKWQMNMKLLRYTVWSRVLILSLAVLALFFYRPRGIMEHIRKKYAYLFKGFIGVVTGALVAFAFNDSGVVAAATTMIFGVPPLAYLILTEQKTRGKEAT</sequence>
<gene>
    <name evidence="2" type="ordered locus">Desru_1555</name>
</gene>
<feature type="transmembrane region" description="Helical" evidence="1">
    <location>
        <begin position="594"/>
        <end position="612"/>
    </location>
</feature>